<evidence type="ECO:0000313" key="3">
    <source>
        <dbReference type="Proteomes" id="UP001501757"/>
    </source>
</evidence>
<keyword evidence="1" id="KW-0732">Signal</keyword>
<evidence type="ECO:0000313" key="2">
    <source>
        <dbReference type="EMBL" id="GAA0360343.1"/>
    </source>
</evidence>
<evidence type="ECO:0000256" key="1">
    <source>
        <dbReference type="SAM" id="SignalP"/>
    </source>
</evidence>
<comment type="caution">
    <text evidence="2">The sequence shown here is derived from an EMBL/GenBank/DDBJ whole genome shotgun (WGS) entry which is preliminary data.</text>
</comment>
<proteinExistence type="predicted"/>
<dbReference type="PROSITE" id="PS51257">
    <property type="entry name" value="PROKAR_LIPOPROTEIN"/>
    <property type="match status" value="1"/>
</dbReference>
<dbReference type="RefSeq" id="WP_343845379.1">
    <property type="nucleotide sequence ID" value="NZ_BAAAEI010000014.1"/>
</dbReference>
<organism evidence="2 3">
    <name type="scientific">Bowmanella denitrificans</name>
    <dbReference type="NCBI Taxonomy" id="366582"/>
    <lineage>
        <taxon>Bacteria</taxon>
        <taxon>Pseudomonadati</taxon>
        <taxon>Pseudomonadota</taxon>
        <taxon>Gammaproteobacteria</taxon>
        <taxon>Alteromonadales</taxon>
        <taxon>Alteromonadaceae</taxon>
        <taxon>Bowmanella</taxon>
    </lineage>
</organism>
<keyword evidence="3" id="KW-1185">Reference proteome</keyword>
<evidence type="ECO:0008006" key="4">
    <source>
        <dbReference type="Google" id="ProtNLM"/>
    </source>
</evidence>
<name>A0ABN0XBT9_9ALTE</name>
<gene>
    <name evidence="2" type="ORF">GCM10009092_25700</name>
</gene>
<dbReference type="Proteomes" id="UP001501757">
    <property type="component" value="Unassembled WGS sequence"/>
</dbReference>
<protein>
    <recommendedName>
        <fullName evidence="4">Lipoprotein</fullName>
    </recommendedName>
</protein>
<feature type="chain" id="PRO_5046216027" description="Lipoprotein" evidence="1">
    <location>
        <begin position="23"/>
        <end position="150"/>
    </location>
</feature>
<accession>A0ABN0XBT9</accession>
<sequence length="150" mass="16627">MRSAIRYTPLVVLLGLTAQACASSVVSIPKVSHYNQAAGFELALVDKDGHCQLEVSKAGRDLQMLPLKLPAPCGFHLTPEGKVRVTEFNDQTYILLEFSRVIDSKNCDTRLQAVRFVNNRVEASDFTESVAACPPFQWDSYVFTELFAAN</sequence>
<feature type="signal peptide" evidence="1">
    <location>
        <begin position="1"/>
        <end position="22"/>
    </location>
</feature>
<dbReference type="EMBL" id="BAAAEI010000014">
    <property type="protein sequence ID" value="GAA0360343.1"/>
    <property type="molecule type" value="Genomic_DNA"/>
</dbReference>
<reference evidence="2 3" key="1">
    <citation type="journal article" date="2019" name="Int. J. Syst. Evol. Microbiol.">
        <title>The Global Catalogue of Microorganisms (GCM) 10K type strain sequencing project: providing services to taxonomists for standard genome sequencing and annotation.</title>
        <authorList>
            <consortium name="The Broad Institute Genomics Platform"/>
            <consortium name="The Broad Institute Genome Sequencing Center for Infectious Disease"/>
            <person name="Wu L."/>
            <person name="Ma J."/>
        </authorList>
    </citation>
    <scope>NUCLEOTIDE SEQUENCE [LARGE SCALE GENOMIC DNA]</scope>
    <source>
        <strain evidence="2 3">JCM 13378</strain>
    </source>
</reference>